<keyword evidence="8 11" id="KW-1133">Transmembrane helix</keyword>
<dbReference type="EMBL" id="BAAAYN010000025">
    <property type="protein sequence ID" value="GAA3389726.1"/>
    <property type="molecule type" value="Genomic_DNA"/>
</dbReference>
<dbReference type="SUPFAM" id="SSF53756">
    <property type="entry name" value="UDP-Glycosyltransferase/glycogen phosphorylase"/>
    <property type="match status" value="1"/>
</dbReference>
<evidence type="ECO:0000256" key="5">
    <source>
        <dbReference type="ARBA" id="ARBA00022692"/>
    </source>
</evidence>
<comment type="caution">
    <text evidence="13">The sequence shown here is derived from an EMBL/GenBank/DDBJ whole genome shotgun (WGS) entry which is preliminary data.</text>
</comment>
<evidence type="ECO:0000259" key="12">
    <source>
        <dbReference type="Pfam" id="PF13579"/>
    </source>
</evidence>
<dbReference type="PRINTS" id="PR01806">
    <property type="entry name" value="VIRFACTRMVIN"/>
</dbReference>
<evidence type="ECO:0000256" key="7">
    <source>
        <dbReference type="ARBA" id="ARBA00022984"/>
    </source>
</evidence>
<feature type="domain" description="Glycosyltransferase subfamily 4-like N-terminal" evidence="12">
    <location>
        <begin position="637"/>
        <end position="782"/>
    </location>
</feature>
<dbReference type="PANTHER" id="PTHR47019">
    <property type="entry name" value="LIPID II FLIPPASE MURJ"/>
    <property type="match status" value="1"/>
</dbReference>
<evidence type="ECO:0000256" key="9">
    <source>
        <dbReference type="ARBA" id="ARBA00023136"/>
    </source>
</evidence>
<evidence type="ECO:0000256" key="10">
    <source>
        <dbReference type="SAM" id="MobiDB-lite"/>
    </source>
</evidence>
<feature type="compositionally biased region" description="Basic and acidic residues" evidence="10">
    <location>
        <begin position="588"/>
        <end position="622"/>
    </location>
</feature>
<feature type="transmembrane region" description="Helical" evidence="11">
    <location>
        <begin position="414"/>
        <end position="434"/>
    </location>
</feature>
<comment type="subcellular location">
    <subcellularLocation>
        <location evidence="1">Cell membrane</location>
        <topology evidence="1">Multi-pass membrane protein</topology>
    </subcellularLocation>
</comment>
<evidence type="ECO:0000256" key="6">
    <source>
        <dbReference type="ARBA" id="ARBA00022960"/>
    </source>
</evidence>
<feature type="transmembrane region" description="Helical" evidence="11">
    <location>
        <begin position="57"/>
        <end position="81"/>
    </location>
</feature>
<accession>A0ABP6T155</accession>
<evidence type="ECO:0000313" key="13">
    <source>
        <dbReference type="EMBL" id="GAA3389726.1"/>
    </source>
</evidence>
<name>A0ABP6T155_9ACTN</name>
<keyword evidence="2" id="KW-1003">Cell membrane</keyword>
<dbReference type="Proteomes" id="UP001501676">
    <property type="component" value="Unassembled WGS sequence"/>
</dbReference>
<feature type="transmembrane region" description="Helical" evidence="11">
    <location>
        <begin position="292"/>
        <end position="316"/>
    </location>
</feature>
<organism evidence="13 14">
    <name type="scientific">Cryptosporangium minutisporangium</name>
    <dbReference type="NCBI Taxonomy" id="113569"/>
    <lineage>
        <taxon>Bacteria</taxon>
        <taxon>Bacillati</taxon>
        <taxon>Actinomycetota</taxon>
        <taxon>Actinomycetes</taxon>
        <taxon>Cryptosporangiales</taxon>
        <taxon>Cryptosporangiaceae</taxon>
        <taxon>Cryptosporangium</taxon>
    </lineage>
</organism>
<gene>
    <name evidence="13" type="ORF">GCM10020369_40970</name>
</gene>
<dbReference type="Pfam" id="PF13579">
    <property type="entry name" value="Glyco_trans_4_4"/>
    <property type="match status" value="1"/>
</dbReference>
<evidence type="ECO:0000313" key="14">
    <source>
        <dbReference type="Proteomes" id="UP001501676"/>
    </source>
</evidence>
<dbReference type="InterPro" id="IPR051050">
    <property type="entry name" value="Lipid_II_flippase_MurJ/MviN"/>
</dbReference>
<proteinExistence type="predicted"/>
<feature type="transmembrane region" description="Helical" evidence="11">
    <location>
        <begin position="446"/>
        <end position="469"/>
    </location>
</feature>
<feature type="transmembrane region" description="Helical" evidence="11">
    <location>
        <begin position="374"/>
        <end position="394"/>
    </location>
</feature>
<feature type="compositionally biased region" description="Low complexity" evidence="10">
    <location>
        <begin position="29"/>
        <end position="45"/>
    </location>
</feature>
<keyword evidence="3" id="KW-0328">Glycosyltransferase</keyword>
<dbReference type="Gene3D" id="3.40.50.2000">
    <property type="entry name" value="Glycogen Phosphorylase B"/>
    <property type="match status" value="2"/>
</dbReference>
<keyword evidence="4" id="KW-0808">Transferase</keyword>
<sequence>MTVPDTAAAPENTGMPSDAGSPRGDRPPSDGGSSESGGPPAAGAPDRARRQRLTRSLLGAAGLIAGLTILARVVGFGRIVVFTGTVGYHDVGDTYQAINTIPNIIFEIVAGGALAAAVVPLLAGAADRGERRTVDQVTSALLTWVIVLLAPLAIVIALAAGPIVAGLLGPEATAADGEFGRLLLRVFAPQLVLYGVGVVLTGVLQAHRRFAGPALAPLLSSVTVIGAYLVYGRLESGAETAADVGRPGQLVLAVGTTLGVVMLSLSLLLPLRGTGVRIRPTLRFPSGSVNRVRRLVGSGVATVVGQQLATLVALLLANRWAAPDGSYVAFMMAQTVFLLPWAVLAVPLATSAYPRLAAAWERSDQAAYRATLRPTLHGVLILSALATAALIAGAEPIAALVTAAGDGDASRPAVAAGIACFAPGLLGYGLFALLSRALYAAERPGAAAGAVLGGWAVTAGAAVVLVVLLPAEDRVAALAVGNTVGMTVLGAALLLLTARRAGPGTLRGTGRLVLALVPATAMAEGARRRRLGRGGAAGGERAGDRRRRCGRRRRGARALRRPAEVGRTVGGRRDGRPTSTTRAPAGEATRHAGPHDRADRTRRSRGPERRPSGPTQRRERVSSGRPRVALVLASSTGGIGRHARSLAEHLVKSGHRVDVHGPAATEDLFGFRAAGAGFSPVEIPARPHPLRDAAALATLRRRLRADRPDVVHAHGLRAGLVSAGAGRRPLVVTWHNLLMPTQARNPVLRSLERVVARSADVTLTASDDLTARVLRLGGRDVRPGPVAAPPLDPPTKTPAEVRAELGVEGPLVLTVGRLHPQKRLDVLVDAAVGWAPATVVVAGSGPDEDALRRRAAETGAPVRFLGHRTDVADLLAACDVAVVTSDWEARQLFAQEALRAGRPLVATAVGGVPGLVGDGARLVPAGDPAAVHAAVRALLDDPDAARTLAARGAEVASGWPDEATVAAHAAAVYAELCGTVAPQHQTSSSSGPSGGAPS</sequence>
<feature type="compositionally biased region" description="Basic residues" evidence="10">
    <location>
        <begin position="544"/>
        <end position="560"/>
    </location>
</feature>
<feature type="transmembrane region" description="Helical" evidence="11">
    <location>
        <begin position="210"/>
        <end position="230"/>
    </location>
</feature>
<feature type="transmembrane region" description="Helical" evidence="11">
    <location>
        <begin position="182"/>
        <end position="203"/>
    </location>
</feature>
<dbReference type="Pfam" id="PF03023">
    <property type="entry name" value="MurJ"/>
    <property type="match status" value="1"/>
</dbReference>
<protein>
    <recommendedName>
        <fullName evidence="12">Glycosyltransferase subfamily 4-like N-terminal domain-containing protein</fullName>
    </recommendedName>
</protein>
<keyword evidence="14" id="KW-1185">Reference proteome</keyword>
<keyword evidence="6" id="KW-0133">Cell shape</keyword>
<dbReference type="InterPro" id="IPR004268">
    <property type="entry name" value="MurJ"/>
</dbReference>
<dbReference type="Pfam" id="PF13692">
    <property type="entry name" value="Glyco_trans_1_4"/>
    <property type="match status" value="1"/>
</dbReference>
<feature type="region of interest" description="Disordered" evidence="10">
    <location>
        <begin position="525"/>
        <end position="627"/>
    </location>
</feature>
<dbReference type="InterPro" id="IPR028098">
    <property type="entry name" value="Glyco_trans_4-like_N"/>
</dbReference>
<reference evidence="14" key="1">
    <citation type="journal article" date="2019" name="Int. J. Syst. Evol. Microbiol.">
        <title>The Global Catalogue of Microorganisms (GCM) 10K type strain sequencing project: providing services to taxonomists for standard genome sequencing and annotation.</title>
        <authorList>
            <consortium name="The Broad Institute Genomics Platform"/>
            <consortium name="The Broad Institute Genome Sequencing Center for Infectious Disease"/>
            <person name="Wu L."/>
            <person name="Ma J."/>
        </authorList>
    </citation>
    <scope>NUCLEOTIDE SEQUENCE [LARGE SCALE GENOMIC DNA]</scope>
    <source>
        <strain evidence="14">JCM 9458</strain>
    </source>
</reference>
<evidence type="ECO:0000256" key="4">
    <source>
        <dbReference type="ARBA" id="ARBA00022679"/>
    </source>
</evidence>
<evidence type="ECO:0000256" key="2">
    <source>
        <dbReference type="ARBA" id="ARBA00022475"/>
    </source>
</evidence>
<dbReference type="CDD" id="cd03801">
    <property type="entry name" value="GT4_PimA-like"/>
    <property type="match status" value="1"/>
</dbReference>
<feature type="transmembrane region" description="Helical" evidence="11">
    <location>
        <begin position="328"/>
        <end position="353"/>
    </location>
</feature>
<feature type="transmembrane region" description="Helical" evidence="11">
    <location>
        <begin position="475"/>
        <end position="497"/>
    </location>
</feature>
<keyword evidence="5 11" id="KW-0812">Transmembrane</keyword>
<evidence type="ECO:0000256" key="1">
    <source>
        <dbReference type="ARBA" id="ARBA00004651"/>
    </source>
</evidence>
<feature type="transmembrane region" description="Helical" evidence="11">
    <location>
        <begin position="137"/>
        <end position="162"/>
    </location>
</feature>
<keyword evidence="7" id="KW-0573">Peptidoglycan synthesis</keyword>
<dbReference type="PANTHER" id="PTHR47019:SF1">
    <property type="entry name" value="LIPID II FLIPPASE MURJ"/>
    <property type="match status" value="1"/>
</dbReference>
<evidence type="ECO:0000256" key="11">
    <source>
        <dbReference type="SAM" id="Phobius"/>
    </source>
</evidence>
<evidence type="ECO:0000256" key="8">
    <source>
        <dbReference type="ARBA" id="ARBA00022989"/>
    </source>
</evidence>
<keyword evidence="9 11" id="KW-0472">Membrane</keyword>
<feature type="region of interest" description="Disordered" evidence="10">
    <location>
        <begin position="1"/>
        <end position="49"/>
    </location>
</feature>
<feature type="transmembrane region" description="Helical" evidence="11">
    <location>
        <begin position="101"/>
        <end position="125"/>
    </location>
</feature>
<feature type="transmembrane region" description="Helical" evidence="11">
    <location>
        <begin position="250"/>
        <end position="271"/>
    </location>
</feature>
<evidence type="ECO:0000256" key="3">
    <source>
        <dbReference type="ARBA" id="ARBA00022676"/>
    </source>
</evidence>